<comment type="caution">
    <text evidence="4">The sequence shown here is derived from an EMBL/GenBank/DDBJ whole genome shotgun (WGS) entry which is preliminary data.</text>
</comment>
<feature type="region of interest" description="Disordered" evidence="2">
    <location>
        <begin position="176"/>
        <end position="213"/>
    </location>
</feature>
<feature type="region of interest" description="Disordered" evidence="2">
    <location>
        <begin position="509"/>
        <end position="540"/>
    </location>
</feature>
<gene>
    <name evidence="4" type="ORF">FSP39_019383</name>
</gene>
<dbReference type="GO" id="GO:0050998">
    <property type="term" value="F:nitric-oxide synthase binding"/>
    <property type="evidence" value="ECO:0007669"/>
    <property type="project" value="TreeGrafter"/>
</dbReference>
<dbReference type="SUPFAM" id="SSF50729">
    <property type="entry name" value="PH domain-like"/>
    <property type="match status" value="1"/>
</dbReference>
<evidence type="ECO:0000256" key="1">
    <source>
        <dbReference type="ARBA" id="ARBA00023054"/>
    </source>
</evidence>
<feature type="region of interest" description="Disordered" evidence="2">
    <location>
        <begin position="570"/>
        <end position="723"/>
    </location>
</feature>
<evidence type="ECO:0000313" key="4">
    <source>
        <dbReference type="EMBL" id="KAK3088452.1"/>
    </source>
</evidence>
<feature type="compositionally biased region" description="Polar residues" evidence="2">
    <location>
        <begin position="623"/>
        <end position="662"/>
    </location>
</feature>
<feature type="compositionally biased region" description="Basic and acidic residues" evidence="2">
    <location>
        <begin position="178"/>
        <end position="203"/>
    </location>
</feature>
<protein>
    <recommendedName>
        <fullName evidence="3">PID domain-containing protein</fullName>
    </recommendedName>
</protein>
<evidence type="ECO:0000256" key="2">
    <source>
        <dbReference type="SAM" id="MobiDB-lite"/>
    </source>
</evidence>
<keyword evidence="5" id="KW-1185">Reference proteome</keyword>
<feature type="compositionally biased region" description="Basic and acidic residues" evidence="2">
    <location>
        <begin position="509"/>
        <end position="528"/>
    </location>
</feature>
<evidence type="ECO:0000313" key="5">
    <source>
        <dbReference type="Proteomes" id="UP001186944"/>
    </source>
</evidence>
<dbReference type="AlphaFoldDB" id="A0AA89BMN1"/>
<dbReference type="PANTHER" id="PTHR11232">
    <property type="entry name" value="PHOSPHOTYROSINE INTERACTION DOMAIN-CONTAINING FAMILY MEMBER"/>
    <property type="match status" value="1"/>
</dbReference>
<sequence length="723" mass="80246">MPSKRQYDLVSEDGYDSRIPLHNDEAFQHGIHFQAKYIGTLDVPRPSSRVEIVAAMRKIRYDFKAKAVKKKKVCITVSVNGVKVTVGKNRRRTVATTTGEEDNIMIMQHQIFRIFYVSHDSQDLKIWSYIARDGPTNCFKCNVFKALKKSQAMRIVRTIGQAFEVCHKLSINGGQTNDDDKSTHFSTEDSDLEYRTGKQKDQRPSPNCIPVPLKHDVHATPPNQLKIRHTENFLSSITTKTSGIPSSTLSSPLGSADISGNDLDPMPISGHHQMVLLQQQLEQQKHQTQLAVAQVHLLKDQLTAESAARIEAQARAHQMLMHNRDMLDHMAHLVTKLHELELRISNITNSSENLPLLPLTLQTPVLPDPTTPQAGPIYTPDTAELDLQAAYLTAGGVTVHNKNNDFDTDSPDSGHREMSNESLSIHMKQNEAAYWQNILKGLPVTISSPEALLGEQSSHYREMSSVTGNPFANGFEDDFNVQELHNEEVTIITPVPPQDASGNRLELKLKRAPKLDPPPEFRNSKSYRDSQCSTQSSDSVSSQDMNLFVSIADSDYSTKTTNSAVLAHGQHVRDDLHSNRSGKTNCETSNATSVSLSPSNYEHHVNDSPKNSKIVRSTFPGEQINSSGFTNPNDASNAWQNQIPRSNSFQEPKRSSTGSQSKMAAAKASTLNGRGRSHHGMHFPEEFELFTGTAPVHVKPAPPPPPPRSVDRLSGEDFEKSKS</sequence>
<feature type="domain" description="PID" evidence="3">
    <location>
        <begin position="30"/>
        <end position="168"/>
    </location>
</feature>
<dbReference type="InterPro" id="IPR051133">
    <property type="entry name" value="Adapter_Engulfment-Domain"/>
</dbReference>
<name>A0AA89BMN1_PINIB</name>
<dbReference type="InterPro" id="IPR006020">
    <property type="entry name" value="PTB/PI_dom"/>
</dbReference>
<evidence type="ECO:0000259" key="3">
    <source>
        <dbReference type="PROSITE" id="PS01179"/>
    </source>
</evidence>
<dbReference type="PANTHER" id="PTHR11232:SF17">
    <property type="entry name" value="CAPON-LIKE PROTEIN"/>
    <property type="match status" value="1"/>
</dbReference>
<dbReference type="FunFam" id="2.30.29.30:FF:000124">
    <property type="entry name" value="carboxyl-terminal PDZ ligand of neuronal nitric oxide synthase protein-like"/>
    <property type="match status" value="1"/>
</dbReference>
<dbReference type="CDD" id="cd01270">
    <property type="entry name" value="PTB_CAPON-like"/>
    <property type="match status" value="1"/>
</dbReference>
<organism evidence="4 5">
    <name type="scientific">Pinctada imbricata</name>
    <name type="common">Atlantic pearl-oyster</name>
    <name type="synonym">Pinctada martensii</name>
    <dbReference type="NCBI Taxonomy" id="66713"/>
    <lineage>
        <taxon>Eukaryota</taxon>
        <taxon>Metazoa</taxon>
        <taxon>Spiralia</taxon>
        <taxon>Lophotrochozoa</taxon>
        <taxon>Mollusca</taxon>
        <taxon>Bivalvia</taxon>
        <taxon>Autobranchia</taxon>
        <taxon>Pteriomorphia</taxon>
        <taxon>Pterioida</taxon>
        <taxon>Pterioidea</taxon>
        <taxon>Pteriidae</taxon>
        <taxon>Pinctada</taxon>
    </lineage>
</organism>
<reference evidence="4" key="1">
    <citation type="submission" date="2019-08" db="EMBL/GenBank/DDBJ databases">
        <title>The improved chromosome-level genome for the pearl oyster Pinctada fucata martensii using PacBio sequencing and Hi-C.</title>
        <authorList>
            <person name="Zheng Z."/>
        </authorList>
    </citation>
    <scope>NUCLEOTIDE SEQUENCE</scope>
    <source>
        <strain evidence="4">ZZ-2019</strain>
        <tissue evidence="4">Adductor muscle</tissue>
    </source>
</reference>
<dbReference type="Proteomes" id="UP001186944">
    <property type="component" value="Unassembled WGS sequence"/>
</dbReference>
<proteinExistence type="predicted"/>
<keyword evidence="1" id="KW-0175">Coiled coil</keyword>
<dbReference type="Pfam" id="PF00640">
    <property type="entry name" value="PID"/>
    <property type="match status" value="1"/>
</dbReference>
<feature type="compositionally biased region" description="Low complexity" evidence="2">
    <location>
        <begin position="529"/>
        <end position="540"/>
    </location>
</feature>
<accession>A0AA89BMN1</accession>
<feature type="compositionally biased region" description="Basic and acidic residues" evidence="2">
    <location>
        <begin position="709"/>
        <end position="723"/>
    </location>
</feature>
<dbReference type="InterPro" id="IPR011993">
    <property type="entry name" value="PH-like_dom_sf"/>
</dbReference>
<dbReference type="SMART" id="SM00462">
    <property type="entry name" value="PTB"/>
    <property type="match status" value="1"/>
</dbReference>
<dbReference type="EMBL" id="VSWD01000011">
    <property type="protein sequence ID" value="KAK3088452.1"/>
    <property type="molecule type" value="Genomic_DNA"/>
</dbReference>
<dbReference type="PROSITE" id="PS01179">
    <property type="entry name" value="PID"/>
    <property type="match status" value="1"/>
</dbReference>
<feature type="compositionally biased region" description="Polar residues" evidence="2">
    <location>
        <begin position="579"/>
        <end position="600"/>
    </location>
</feature>
<dbReference type="Gene3D" id="2.30.29.30">
    <property type="entry name" value="Pleckstrin-homology domain (PH domain)/Phosphotyrosine-binding domain (PTB)"/>
    <property type="match status" value="1"/>
</dbReference>